<organism evidence="2 3">
    <name type="scientific">Pseudotabrizicola alkalilacus</name>
    <dbReference type="NCBI Taxonomy" id="2305252"/>
    <lineage>
        <taxon>Bacteria</taxon>
        <taxon>Pseudomonadati</taxon>
        <taxon>Pseudomonadota</taxon>
        <taxon>Alphaproteobacteria</taxon>
        <taxon>Rhodobacterales</taxon>
        <taxon>Paracoccaceae</taxon>
        <taxon>Pseudotabrizicola</taxon>
    </lineage>
</organism>
<keyword evidence="3" id="KW-1185">Reference proteome</keyword>
<accession>A0A411Z2Q6</accession>
<protein>
    <submittedName>
        <fullName evidence="2">WG repeat-containing protein</fullName>
    </submittedName>
</protein>
<sequence length="267" mass="27761">MRLPLALSVLTLCALPALAQDGFRWVVDPLFEDAGAAQDGAVPLLQGGLWGLAGRDGSWIVPPQFDALGAQAGDRFAAQMQGRWGVVDARGQVVVPFAHDAIGKPDALTPVLSGGEWQLLDRDGHTAGAALAFDTLTGNDGACFSGTANGVPVVEWRGIESKVTVLDAVAGLSAPAGDMLRAKLPGGGVAVLYCSNPYTSDTTETLEDARAVTSGMAAVKRGGLWGFDVHGIYHVEPIAPQFLAVRDFAEGLAPVQVEGGKWGYINL</sequence>
<feature type="chain" id="PRO_5019101745" evidence="1">
    <location>
        <begin position="20"/>
        <end position="267"/>
    </location>
</feature>
<evidence type="ECO:0000313" key="2">
    <source>
        <dbReference type="EMBL" id="RGP37348.1"/>
    </source>
</evidence>
<keyword evidence="1" id="KW-0732">Signal</keyword>
<dbReference type="Pfam" id="PF14903">
    <property type="entry name" value="WG_beta_rep"/>
    <property type="match status" value="2"/>
</dbReference>
<dbReference type="AlphaFoldDB" id="A0A411Z2Q6"/>
<name>A0A411Z2Q6_9RHOB</name>
<reference evidence="2 3" key="1">
    <citation type="submission" date="2018-08" db="EMBL/GenBank/DDBJ databases">
        <title>Flavobacterium tibetense sp. nov., isolated from a wetland YonghuCo on Tibetan Plateau.</title>
        <authorList>
            <person name="Phurbu D."/>
            <person name="Lu H."/>
            <person name="Xing P."/>
        </authorList>
    </citation>
    <scope>NUCLEOTIDE SEQUENCE [LARGE SCALE GENOMIC DNA]</scope>
    <source>
        <strain evidence="2 3">DJC</strain>
    </source>
</reference>
<dbReference type="Proteomes" id="UP000284547">
    <property type="component" value="Unassembled WGS sequence"/>
</dbReference>
<dbReference type="RefSeq" id="WP_118151292.1">
    <property type="nucleotide sequence ID" value="NZ_QWEY01000004.1"/>
</dbReference>
<dbReference type="EMBL" id="QWEY01000004">
    <property type="protein sequence ID" value="RGP37348.1"/>
    <property type="molecule type" value="Genomic_DNA"/>
</dbReference>
<feature type="signal peptide" evidence="1">
    <location>
        <begin position="1"/>
        <end position="19"/>
    </location>
</feature>
<evidence type="ECO:0000313" key="3">
    <source>
        <dbReference type="Proteomes" id="UP000284547"/>
    </source>
</evidence>
<dbReference type="PANTHER" id="PTHR37841">
    <property type="entry name" value="GLR2918 PROTEIN"/>
    <property type="match status" value="1"/>
</dbReference>
<evidence type="ECO:0000256" key="1">
    <source>
        <dbReference type="SAM" id="SignalP"/>
    </source>
</evidence>
<gene>
    <name evidence="2" type="ORF">D1012_08950</name>
</gene>
<dbReference type="PANTHER" id="PTHR37841:SF1">
    <property type="entry name" value="DUF3298 DOMAIN-CONTAINING PROTEIN"/>
    <property type="match status" value="1"/>
</dbReference>
<dbReference type="InterPro" id="IPR032774">
    <property type="entry name" value="WG_beta_rep"/>
</dbReference>
<proteinExistence type="predicted"/>
<dbReference type="OrthoDB" id="8176121at2"/>
<comment type="caution">
    <text evidence="2">The sequence shown here is derived from an EMBL/GenBank/DDBJ whole genome shotgun (WGS) entry which is preliminary data.</text>
</comment>